<dbReference type="InterPro" id="IPR023393">
    <property type="entry name" value="START-like_dom_sf"/>
</dbReference>
<dbReference type="SUPFAM" id="SSF55961">
    <property type="entry name" value="Bet v1-like"/>
    <property type="match status" value="1"/>
</dbReference>
<accession>A0A5B2VM88</accession>
<comment type="similarity">
    <text evidence="1">Belongs to the AHA1 family.</text>
</comment>
<organism evidence="3 4">
    <name type="scientific">Chitinophaga agrisoli</name>
    <dbReference type="NCBI Taxonomy" id="2607653"/>
    <lineage>
        <taxon>Bacteria</taxon>
        <taxon>Pseudomonadati</taxon>
        <taxon>Bacteroidota</taxon>
        <taxon>Chitinophagia</taxon>
        <taxon>Chitinophagales</taxon>
        <taxon>Chitinophagaceae</taxon>
        <taxon>Chitinophaga</taxon>
    </lineage>
</organism>
<dbReference type="Pfam" id="PF08327">
    <property type="entry name" value="AHSA1"/>
    <property type="match status" value="1"/>
</dbReference>
<evidence type="ECO:0000256" key="1">
    <source>
        <dbReference type="ARBA" id="ARBA00006817"/>
    </source>
</evidence>
<dbReference type="AlphaFoldDB" id="A0A5B2VM88"/>
<dbReference type="RefSeq" id="WP_149841890.1">
    <property type="nucleotide sequence ID" value="NZ_VUOC01000004.1"/>
</dbReference>
<name>A0A5B2VM88_9BACT</name>
<evidence type="ECO:0000313" key="4">
    <source>
        <dbReference type="Proteomes" id="UP000324611"/>
    </source>
</evidence>
<comment type="caution">
    <text evidence="3">The sequence shown here is derived from an EMBL/GenBank/DDBJ whole genome shotgun (WGS) entry which is preliminary data.</text>
</comment>
<evidence type="ECO:0000313" key="3">
    <source>
        <dbReference type="EMBL" id="KAA2240713.1"/>
    </source>
</evidence>
<proteinExistence type="inferred from homology"/>
<dbReference type="InterPro" id="IPR013538">
    <property type="entry name" value="ASHA1/2-like_C"/>
</dbReference>
<keyword evidence="4" id="KW-1185">Reference proteome</keyword>
<dbReference type="EMBL" id="VUOC01000004">
    <property type="protein sequence ID" value="KAA2240713.1"/>
    <property type="molecule type" value="Genomic_DNA"/>
</dbReference>
<protein>
    <submittedName>
        <fullName evidence="3">SRPBCC domain-containing protein</fullName>
    </submittedName>
</protein>
<dbReference type="CDD" id="cd07814">
    <property type="entry name" value="SRPBCC_CalC_Aha1-like"/>
    <property type="match status" value="1"/>
</dbReference>
<reference evidence="3 4" key="2">
    <citation type="submission" date="2019-09" db="EMBL/GenBank/DDBJ databases">
        <authorList>
            <person name="Jin C."/>
        </authorList>
    </citation>
    <scope>NUCLEOTIDE SEQUENCE [LARGE SCALE GENOMIC DNA]</scope>
    <source>
        <strain evidence="3 4">BN140078</strain>
    </source>
</reference>
<dbReference type="Gene3D" id="3.30.530.20">
    <property type="match status" value="1"/>
</dbReference>
<feature type="domain" description="Activator of Hsp90 ATPase homologue 1/2-like C-terminal" evidence="2">
    <location>
        <begin position="25"/>
        <end position="152"/>
    </location>
</feature>
<evidence type="ECO:0000259" key="2">
    <source>
        <dbReference type="Pfam" id="PF08327"/>
    </source>
</evidence>
<gene>
    <name evidence="3" type="ORF">F0L74_31710</name>
</gene>
<reference evidence="3 4" key="1">
    <citation type="submission" date="2019-09" db="EMBL/GenBank/DDBJ databases">
        <title>Chitinophaga ginsengihumi sp. nov., isolated from soil of ginseng rhizosphere.</title>
        <authorList>
            <person name="Lee J."/>
        </authorList>
    </citation>
    <scope>NUCLEOTIDE SEQUENCE [LARGE SCALE GENOMIC DNA]</scope>
    <source>
        <strain evidence="3 4">BN140078</strain>
    </source>
</reference>
<dbReference type="Proteomes" id="UP000324611">
    <property type="component" value="Unassembled WGS sequence"/>
</dbReference>
<sequence>MSTLKQPRAVADTETGAILAMADLAAPPERIFKLLTDAHDIEQWWGSDDTYRMRQWEAHTVPGGDYTVAVRAANGDVFPASGTFLVVDAPYKLSHTRKYEWDHPTLGRHVTTISFLLQPIEAGTRLTVRHEGFAGFNDAAYEHADGWERVLGWLNVFIYSHAD</sequence>